<reference evidence="1" key="1">
    <citation type="journal article" date="2023" name="Plant J.">
        <title>Genome sequences and population genomics provide insights into the demographic history, inbreeding, and mutation load of two 'living fossil' tree species of Dipteronia.</title>
        <authorList>
            <person name="Feng Y."/>
            <person name="Comes H.P."/>
            <person name="Chen J."/>
            <person name="Zhu S."/>
            <person name="Lu R."/>
            <person name="Zhang X."/>
            <person name="Li P."/>
            <person name="Qiu J."/>
            <person name="Olsen K.M."/>
            <person name="Qiu Y."/>
        </authorList>
    </citation>
    <scope>NUCLEOTIDE SEQUENCE</scope>
    <source>
        <strain evidence="1">KIB01</strain>
    </source>
</reference>
<comment type="caution">
    <text evidence="1">The sequence shown here is derived from an EMBL/GenBank/DDBJ whole genome shotgun (WGS) entry which is preliminary data.</text>
</comment>
<dbReference type="GO" id="GO:0005739">
    <property type="term" value="C:mitochondrion"/>
    <property type="evidence" value="ECO:0007669"/>
    <property type="project" value="TreeGrafter"/>
</dbReference>
<dbReference type="Gene3D" id="3.30.40.230">
    <property type="match status" value="1"/>
</dbReference>
<dbReference type="InterPro" id="IPR045864">
    <property type="entry name" value="aa-tRNA-synth_II/BPL/LPL"/>
</dbReference>
<protein>
    <submittedName>
        <fullName evidence="1">Uncharacterized protein</fullName>
    </submittedName>
</protein>
<dbReference type="GO" id="GO:0070150">
    <property type="term" value="P:mitochondrial glycyl-tRNA aminoacylation"/>
    <property type="evidence" value="ECO:0007669"/>
    <property type="project" value="TreeGrafter"/>
</dbReference>
<dbReference type="InterPro" id="IPR027031">
    <property type="entry name" value="Gly-tRNA_synthase/POLG2"/>
</dbReference>
<proteinExistence type="predicted"/>
<dbReference type="PANTHER" id="PTHR10745:SF0">
    <property type="entry name" value="GLYCINE--TRNA LIGASE"/>
    <property type="match status" value="1"/>
</dbReference>
<dbReference type="Gene3D" id="3.30.930.10">
    <property type="entry name" value="Bira Bifunctional Protein, Domain 2"/>
    <property type="match status" value="1"/>
</dbReference>
<name>A0AAD9WQX6_9ROSI</name>
<dbReference type="PANTHER" id="PTHR10745">
    <property type="entry name" value="GLYCYL-TRNA SYNTHETASE/DNA POLYMERASE SUBUNIT GAMMA-2"/>
    <property type="match status" value="1"/>
</dbReference>
<evidence type="ECO:0000313" key="1">
    <source>
        <dbReference type="EMBL" id="KAK2639182.1"/>
    </source>
</evidence>
<sequence length="123" mass="13604">MAAELERVLATLDDFSAEELGAKVKEYGNTAPYTKNLLSDPYLFNLMFPSSIGPYGLMPRWDAEIESSYGWIECFGIADRSTYDLKAHSHFFSGGGHVGDGLPMRDACGCTERTSAKIRLRKA</sequence>
<dbReference type="AlphaFoldDB" id="A0AAD9WQX6"/>
<dbReference type="EMBL" id="JANJYI010000008">
    <property type="protein sequence ID" value="KAK2639182.1"/>
    <property type="molecule type" value="Genomic_DNA"/>
</dbReference>
<dbReference type="SUPFAM" id="SSF55681">
    <property type="entry name" value="Class II aaRS and biotin synthetases"/>
    <property type="match status" value="1"/>
</dbReference>
<organism evidence="1 2">
    <name type="scientific">Dipteronia dyeriana</name>
    <dbReference type="NCBI Taxonomy" id="168575"/>
    <lineage>
        <taxon>Eukaryota</taxon>
        <taxon>Viridiplantae</taxon>
        <taxon>Streptophyta</taxon>
        <taxon>Embryophyta</taxon>
        <taxon>Tracheophyta</taxon>
        <taxon>Spermatophyta</taxon>
        <taxon>Magnoliopsida</taxon>
        <taxon>eudicotyledons</taxon>
        <taxon>Gunneridae</taxon>
        <taxon>Pentapetalae</taxon>
        <taxon>rosids</taxon>
        <taxon>malvids</taxon>
        <taxon>Sapindales</taxon>
        <taxon>Sapindaceae</taxon>
        <taxon>Hippocastanoideae</taxon>
        <taxon>Acereae</taxon>
        <taxon>Dipteronia</taxon>
    </lineage>
</organism>
<dbReference type="GO" id="GO:0004820">
    <property type="term" value="F:glycine-tRNA ligase activity"/>
    <property type="evidence" value="ECO:0007669"/>
    <property type="project" value="TreeGrafter"/>
</dbReference>
<gene>
    <name evidence="1" type="ORF">Ddye_026977</name>
</gene>
<evidence type="ECO:0000313" key="2">
    <source>
        <dbReference type="Proteomes" id="UP001280121"/>
    </source>
</evidence>
<keyword evidence="2" id="KW-1185">Reference proteome</keyword>
<accession>A0AAD9WQX6</accession>
<dbReference type="Proteomes" id="UP001280121">
    <property type="component" value="Unassembled WGS sequence"/>
</dbReference>